<sequence length="705" mass="82220">MTSLVTNLGYSNGVLSIKGKAEVSLEESCTLCIRRREIEHGLEYPEEYSFPLNINSSEFVFEKDINTLLQGISLNNEMIWDLFLLSGDDYFKLETDKQLKMNTNDYVSLDNKQFKVKPYITGENGVSIFVLKNDIQGTVGNASFNEGVFNLSVQMSNSAILKQEDWNNYSIRLMVKKREQEHLFEYYDSMIIEPVSGVNPLNFSLNINDLFENYKLNKKLIWDLFIEVTSKDGLVVETPLLCSSGTKGLFNFNYFNFSHNDLYRIKPYVTGKNSIALLIRPSELKINLSQLKFENNTMHLLGTVSSLEYDVWNFDELESYLIIKKRYTVGKENIYYTEKVSHLSLLNAHFQAELSVAELLNDEVIHHGDVWDMFVRLTTLDGRIIDVMVKPLEDLKKEKFTYEIMSANPSYKFKPYVNGLGNFSLYFIDSNKPSHDAVKVAVLGSCFSRNPFNSTNYFNPTYKQNYKCVLTQFHSSIISMVSNPMQIDVAKMDDVTEYNKYFIQSDFEKNFFDQIKESRPEYLIVDLYADAARDIIKINDDTIVSASLALRQSKYFKEFMEYEVVTHDNNDTYFALWKEAMIQFAEKIKEYIPEDRIILNIGGFTSTYYDEDGSIKRFPRDHIIQRNNYFWDKLNSWFMQCIPGCKVINLKDTKYIGQHDHPFGKTFSHYQSGYYKEFMNRLNKLVMQDLQSDRQVQENKQLIKA</sequence>
<protein>
    <recommendedName>
        <fullName evidence="5">Teichoic acid biosynthesis protein</fullName>
    </recommendedName>
</protein>
<evidence type="ECO:0008006" key="5">
    <source>
        <dbReference type="Google" id="ProtNLM"/>
    </source>
</evidence>
<dbReference type="EMBL" id="NUEQ01000019">
    <property type="protein sequence ID" value="PEJ33309.1"/>
    <property type="molecule type" value="Genomic_DNA"/>
</dbReference>
<dbReference type="Proteomes" id="UP000220106">
    <property type="component" value="Unassembled WGS sequence"/>
</dbReference>
<evidence type="ECO:0000313" key="1">
    <source>
        <dbReference type="EMBL" id="AXN38346.1"/>
    </source>
</evidence>
<proteinExistence type="predicted"/>
<dbReference type="RefSeq" id="WP_098176079.1">
    <property type="nucleotide sequence ID" value="NZ_CP030926.1"/>
</dbReference>
<dbReference type="InterPro" id="IPR046237">
    <property type="entry name" value="DUF6270"/>
</dbReference>
<keyword evidence="4" id="KW-1185">Reference proteome</keyword>
<evidence type="ECO:0000313" key="4">
    <source>
        <dbReference type="Proteomes" id="UP000260457"/>
    </source>
</evidence>
<evidence type="ECO:0000313" key="2">
    <source>
        <dbReference type="EMBL" id="PEJ33309.1"/>
    </source>
</evidence>
<dbReference type="Pfam" id="PF19786">
    <property type="entry name" value="DUF6270"/>
    <property type="match status" value="1"/>
</dbReference>
<dbReference type="Proteomes" id="UP000260457">
    <property type="component" value="Chromosome"/>
</dbReference>
<organism evidence="2 3">
    <name type="scientific">Peribacillus butanolivorans</name>
    <dbReference type="NCBI Taxonomy" id="421767"/>
    <lineage>
        <taxon>Bacteria</taxon>
        <taxon>Bacillati</taxon>
        <taxon>Bacillota</taxon>
        <taxon>Bacilli</taxon>
        <taxon>Bacillales</taxon>
        <taxon>Bacillaceae</taxon>
        <taxon>Peribacillus</taxon>
    </lineage>
</organism>
<reference evidence="2 3" key="1">
    <citation type="submission" date="2017-09" db="EMBL/GenBank/DDBJ databases">
        <title>Large-scale bioinformatics analysis of Bacillus genomes uncovers conserved roles of natural products in bacterial physiology.</title>
        <authorList>
            <consortium name="Agbiome Team Llc"/>
            <person name="Bleich R.M."/>
            <person name="Kirk G.J."/>
            <person name="Santa Maria K.C."/>
            <person name="Allen S.E."/>
            <person name="Farag S."/>
            <person name="Shank E.A."/>
            <person name="Bowers A."/>
        </authorList>
    </citation>
    <scope>NUCLEOTIDE SEQUENCE [LARGE SCALE GENOMIC DNA]</scope>
    <source>
        <strain evidence="2 3">AFS003229</strain>
    </source>
</reference>
<dbReference type="AlphaFoldDB" id="A0AAX0RRU7"/>
<dbReference type="KEGG" id="pbut:DTO10_07815"/>
<dbReference type="EMBL" id="CP030926">
    <property type="protein sequence ID" value="AXN38346.1"/>
    <property type="molecule type" value="Genomic_DNA"/>
</dbReference>
<evidence type="ECO:0000313" key="3">
    <source>
        <dbReference type="Proteomes" id="UP000220106"/>
    </source>
</evidence>
<gene>
    <name evidence="2" type="ORF">CN689_12335</name>
    <name evidence="1" type="ORF">DTO10_07815</name>
</gene>
<accession>A0AAX0RRU7</accession>
<name>A0AAX0RRU7_9BACI</name>
<reference evidence="1 4" key="2">
    <citation type="submission" date="2018-07" db="EMBL/GenBank/DDBJ databases">
        <title>The molecular basis for the intramolecular migration of carboxyl group in the catabolism of para-hydroxybenzoate via gentisate.</title>
        <authorList>
            <person name="Zhao H."/>
            <person name="Xu Y."/>
            <person name="Lin S."/>
            <person name="Spain J.C."/>
            <person name="Zhou N.-Y."/>
        </authorList>
    </citation>
    <scope>NUCLEOTIDE SEQUENCE [LARGE SCALE GENOMIC DNA]</scope>
    <source>
        <strain evidence="1 4">PHB-7a</strain>
    </source>
</reference>